<proteinExistence type="predicted"/>
<comment type="caution">
    <text evidence="2">The sequence shown here is derived from an EMBL/GenBank/DDBJ whole genome shotgun (WGS) entry which is preliminary data.</text>
</comment>
<protein>
    <submittedName>
        <fullName evidence="2">Uncharacterized protein</fullName>
    </submittedName>
</protein>
<dbReference type="OrthoDB" id="10373607at2759"/>
<keyword evidence="3" id="KW-1185">Reference proteome</keyword>
<feature type="region of interest" description="Disordered" evidence="1">
    <location>
        <begin position="1"/>
        <end position="23"/>
    </location>
</feature>
<reference evidence="2 3" key="1">
    <citation type="journal article" date="2019" name="PLoS Biol.">
        <title>Sex chromosomes control vertical transmission of feminizing Wolbachia symbionts in an isopod.</title>
        <authorList>
            <person name="Becking T."/>
            <person name="Chebbi M.A."/>
            <person name="Giraud I."/>
            <person name="Moumen B."/>
            <person name="Laverre T."/>
            <person name="Caubet Y."/>
            <person name="Peccoud J."/>
            <person name="Gilbert C."/>
            <person name="Cordaux R."/>
        </authorList>
    </citation>
    <scope>NUCLEOTIDE SEQUENCE [LARGE SCALE GENOMIC DNA]</scope>
    <source>
        <strain evidence="2">ANa2</strain>
        <tissue evidence="2">Whole body excluding digestive tract and cuticle</tissue>
    </source>
</reference>
<dbReference type="EMBL" id="SEYY01000347">
    <property type="protein sequence ID" value="KAB7507431.1"/>
    <property type="molecule type" value="Genomic_DNA"/>
</dbReference>
<name>A0A5N5TMV1_9CRUS</name>
<organism evidence="2 3">
    <name type="scientific">Armadillidium nasatum</name>
    <dbReference type="NCBI Taxonomy" id="96803"/>
    <lineage>
        <taxon>Eukaryota</taxon>
        <taxon>Metazoa</taxon>
        <taxon>Ecdysozoa</taxon>
        <taxon>Arthropoda</taxon>
        <taxon>Crustacea</taxon>
        <taxon>Multicrustacea</taxon>
        <taxon>Malacostraca</taxon>
        <taxon>Eumalacostraca</taxon>
        <taxon>Peracarida</taxon>
        <taxon>Isopoda</taxon>
        <taxon>Oniscidea</taxon>
        <taxon>Crinocheta</taxon>
        <taxon>Armadillidiidae</taxon>
        <taxon>Armadillidium</taxon>
    </lineage>
</organism>
<dbReference type="Proteomes" id="UP000326759">
    <property type="component" value="Unassembled WGS sequence"/>
</dbReference>
<gene>
    <name evidence="2" type="ORF">Anas_06058</name>
</gene>
<accession>A0A5N5TMV1</accession>
<dbReference type="AlphaFoldDB" id="A0A5N5TMV1"/>
<evidence type="ECO:0000256" key="1">
    <source>
        <dbReference type="SAM" id="MobiDB-lite"/>
    </source>
</evidence>
<sequence length="113" mass="13553">MNIKKEVSINDNFSKNPHENDDINDYTFEEEPKLEENQNIKFLSNMDVKEEIVVKDEPLDFEEEDVEKGQLLDHISGLDENQRMKFFLNLDIKDEVEIKDEPLEFCEEELEEW</sequence>
<evidence type="ECO:0000313" key="3">
    <source>
        <dbReference type="Proteomes" id="UP000326759"/>
    </source>
</evidence>
<evidence type="ECO:0000313" key="2">
    <source>
        <dbReference type="EMBL" id="KAB7507431.1"/>
    </source>
</evidence>